<dbReference type="AlphaFoldDB" id="A7ESX9"/>
<proteinExistence type="predicted"/>
<gene>
    <name evidence="1" type="ORF">SS1G_08434</name>
</gene>
<dbReference type="HOGENOM" id="CLU_3399635_0_0_1"/>
<evidence type="ECO:0000313" key="2">
    <source>
        <dbReference type="Proteomes" id="UP000001312"/>
    </source>
</evidence>
<reference evidence="2" key="1">
    <citation type="journal article" date="2011" name="PLoS Genet.">
        <title>Genomic analysis of the necrotrophic fungal pathogens Sclerotinia sclerotiorum and Botrytis cinerea.</title>
        <authorList>
            <person name="Amselem J."/>
            <person name="Cuomo C.A."/>
            <person name="van Kan J.A."/>
            <person name="Viaud M."/>
            <person name="Benito E.P."/>
            <person name="Couloux A."/>
            <person name="Coutinho P.M."/>
            <person name="de Vries R.P."/>
            <person name="Dyer P.S."/>
            <person name="Fillinger S."/>
            <person name="Fournier E."/>
            <person name="Gout L."/>
            <person name="Hahn M."/>
            <person name="Kohn L."/>
            <person name="Lapalu N."/>
            <person name="Plummer K.M."/>
            <person name="Pradier J.M."/>
            <person name="Quevillon E."/>
            <person name="Sharon A."/>
            <person name="Simon A."/>
            <person name="ten Have A."/>
            <person name="Tudzynski B."/>
            <person name="Tudzynski P."/>
            <person name="Wincker P."/>
            <person name="Andrew M."/>
            <person name="Anthouard V."/>
            <person name="Beever R.E."/>
            <person name="Beffa R."/>
            <person name="Benoit I."/>
            <person name="Bouzid O."/>
            <person name="Brault B."/>
            <person name="Chen Z."/>
            <person name="Choquer M."/>
            <person name="Collemare J."/>
            <person name="Cotton P."/>
            <person name="Danchin E.G."/>
            <person name="Da Silva C."/>
            <person name="Gautier A."/>
            <person name="Giraud C."/>
            <person name="Giraud T."/>
            <person name="Gonzalez C."/>
            <person name="Grossetete S."/>
            <person name="Guldener U."/>
            <person name="Henrissat B."/>
            <person name="Howlett B.J."/>
            <person name="Kodira C."/>
            <person name="Kretschmer M."/>
            <person name="Lappartient A."/>
            <person name="Leroch M."/>
            <person name="Levis C."/>
            <person name="Mauceli E."/>
            <person name="Neuveglise C."/>
            <person name="Oeser B."/>
            <person name="Pearson M."/>
            <person name="Poulain J."/>
            <person name="Poussereau N."/>
            <person name="Quesneville H."/>
            <person name="Rascle C."/>
            <person name="Schumacher J."/>
            <person name="Segurens B."/>
            <person name="Sexton A."/>
            <person name="Silva E."/>
            <person name="Sirven C."/>
            <person name="Soanes D.M."/>
            <person name="Talbot N.J."/>
            <person name="Templeton M."/>
            <person name="Yandava C."/>
            <person name="Yarden O."/>
            <person name="Zeng Q."/>
            <person name="Rollins J.A."/>
            <person name="Lebrun M.H."/>
            <person name="Dickman M."/>
        </authorList>
    </citation>
    <scope>NUCLEOTIDE SEQUENCE [LARGE SCALE GENOMIC DNA]</scope>
    <source>
        <strain evidence="2">ATCC 18683 / 1980 / Ss-1</strain>
    </source>
</reference>
<accession>A7ESX9</accession>
<protein>
    <submittedName>
        <fullName evidence="1">Uncharacterized protein</fullName>
    </submittedName>
</protein>
<dbReference type="Proteomes" id="UP000001312">
    <property type="component" value="Unassembled WGS sequence"/>
</dbReference>
<dbReference type="EMBL" id="CH476631">
    <property type="protein sequence ID" value="EDN92571.1"/>
    <property type="molecule type" value="Genomic_DNA"/>
</dbReference>
<organism evidence="1 2">
    <name type="scientific">Sclerotinia sclerotiorum (strain ATCC 18683 / 1980 / Ss-1)</name>
    <name type="common">White mold</name>
    <name type="synonym">Whetzelinia sclerotiorum</name>
    <dbReference type="NCBI Taxonomy" id="665079"/>
    <lineage>
        <taxon>Eukaryota</taxon>
        <taxon>Fungi</taxon>
        <taxon>Dikarya</taxon>
        <taxon>Ascomycota</taxon>
        <taxon>Pezizomycotina</taxon>
        <taxon>Leotiomycetes</taxon>
        <taxon>Helotiales</taxon>
        <taxon>Sclerotiniaceae</taxon>
        <taxon>Sclerotinia</taxon>
    </lineage>
</organism>
<dbReference type="RefSeq" id="XP_001590694.1">
    <property type="nucleotide sequence ID" value="XM_001590644.1"/>
</dbReference>
<dbReference type="KEGG" id="ssl:SS1G_08434"/>
<keyword evidence="2" id="KW-1185">Reference proteome</keyword>
<dbReference type="InParanoid" id="A7ESX9"/>
<name>A7ESX9_SCLS1</name>
<sequence>MAGLEKAGCTTFDEFCKEKKIYSAGTRLIDY</sequence>
<dbReference type="GeneID" id="5486880"/>
<evidence type="ECO:0000313" key="1">
    <source>
        <dbReference type="EMBL" id="EDN92571.1"/>
    </source>
</evidence>